<dbReference type="EMBL" id="LDCN01000002">
    <property type="protein sequence ID" value="KLI00254.1"/>
    <property type="molecule type" value="Genomic_DNA"/>
</dbReference>
<proteinExistence type="predicted"/>
<dbReference type="AlphaFoldDB" id="A0A837KSZ2"/>
<evidence type="ECO:0008006" key="3">
    <source>
        <dbReference type="Google" id="ProtNLM"/>
    </source>
</evidence>
<organism evidence="1 2">
    <name type="scientific">Brevibacillus formosus</name>
    <dbReference type="NCBI Taxonomy" id="54913"/>
    <lineage>
        <taxon>Bacteria</taxon>
        <taxon>Bacillati</taxon>
        <taxon>Bacillota</taxon>
        <taxon>Bacilli</taxon>
        <taxon>Bacillales</taxon>
        <taxon>Paenibacillaceae</taxon>
        <taxon>Brevibacillus</taxon>
    </lineage>
</organism>
<reference evidence="1 2" key="1">
    <citation type="submission" date="2015-05" db="EMBL/GenBank/DDBJ databases">
        <title>Genome sequencing project for genomic taxonomy and phylogenomics of Bacillus-like bacteria.</title>
        <authorList>
            <person name="Liu B."/>
            <person name="Wang J."/>
            <person name="Zhu Y."/>
            <person name="Liu G."/>
            <person name="Chen Q."/>
            <person name="Chen Z."/>
            <person name="Lan J."/>
            <person name="Che J."/>
            <person name="Ge C."/>
            <person name="Shi H."/>
            <person name="Pan Z."/>
            <person name="Liu X."/>
        </authorList>
    </citation>
    <scope>NUCLEOTIDE SEQUENCE [LARGE SCALE GENOMIC DNA]</scope>
    <source>
        <strain evidence="1 2">DSM 9885</strain>
    </source>
</reference>
<protein>
    <recommendedName>
        <fullName evidence="3">DUF1292 domain-containing protein</fullName>
    </recommendedName>
</protein>
<gene>
    <name evidence="1" type="ORF">AA984_09150</name>
</gene>
<name>A0A837KSZ2_9BACL</name>
<comment type="caution">
    <text evidence="1">The sequence shown here is derived from an EMBL/GenBank/DDBJ whole genome shotgun (WGS) entry which is preliminary data.</text>
</comment>
<dbReference type="InterPro" id="IPR009711">
    <property type="entry name" value="UPF0473"/>
</dbReference>
<evidence type="ECO:0000313" key="1">
    <source>
        <dbReference type="EMBL" id="KLI00254.1"/>
    </source>
</evidence>
<dbReference type="Pfam" id="PF06949">
    <property type="entry name" value="DUF1292"/>
    <property type="match status" value="1"/>
</dbReference>
<sequence length="85" mass="9770">MVEIDDRITVEDEQGHEKEYAVEALFDMNEKFYALLTSDKDRILMRVVDEEGEDQYLVGIDDPEEAASILDAYQIALEADEEIPD</sequence>
<accession>A0A837KSZ2</accession>
<evidence type="ECO:0000313" key="2">
    <source>
        <dbReference type="Proteomes" id="UP000035218"/>
    </source>
</evidence>
<dbReference type="Proteomes" id="UP000035218">
    <property type="component" value="Unassembled WGS sequence"/>
</dbReference>